<evidence type="ECO:0008006" key="5">
    <source>
        <dbReference type="Google" id="ProtNLM"/>
    </source>
</evidence>
<organism evidence="3 4">
    <name type="scientific">Neorhizobium alkalisoli</name>
    <dbReference type="NCBI Taxonomy" id="528178"/>
    <lineage>
        <taxon>Bacteria</taxon>
        <taxon>Pseudomonadati</taxon>
        <taxon>Pseudomonadota</taxon>
        <taxon>Alphaproteobacteria</taxon>
        <taxon>Hyphomicrobiales</taxon>
        <taxon>Rhizobiaceae</taxon>
        <taxon>Rhizobium/Agrobacterium group</taxon>
        <taxon>Neorhizobium</taxon>
    </lineage>
</organism>
<gene>
    <name evidence="3" type="ORF">FHW37_101770</name>
</gene>
<dbReference type="AlphaFoldDB" id="A0A561R8N1"/>
<proteinExistence type="predicted"/>
<reference evidence="3 4" key="1">
    <citation type="submission" date="2019-06" db="EMBL/GenBank/DDBJ databases">
        <title>Sorghum-associated microbial communities from plants grown in Nebraska, USA.</title>
        <authorList>
            <person name="Schachtman D."/>
        </authorList>
    </citation>
    <scope>NUCLEOTIDE SEQUENCE [LARGE SCALE GENOMIC DNA]</scope>
    <source>
        <strain evidence="3 4">1225</strain>
    </source>
</reference>
<keyword evidence="4" id="KW-1185">Reference proteome</keyword>
<accession>A0A561R8N1</accession>
<dbReference type="Proteomes" id="UP000320653">
    <property type="component" value="Unassembled WGS sequence"/>
</dbReference>
<keyword evidence="2" id="KW-0732">Signal</keyword>
<feature type="region of interest" description="Disordered" evidence="1">
    <location>
        <begin position="85"/>
        <end position="105"/>
    </location>
</feature>
<feature type="signal peptide" evidence="2">
    <location>
        <begin position="1"/>
        <end position="22"/>
    </location>
</feature>
<evidence type="ECO:0000313" key="3">
    <source>
        <dbReference type="EMBL" id="TWF58966.1"/>
    </source>
</evidence>
<dbReference type="EMBL" id="VIWP01000001">
    <property type="protein sequence ID" value="TWF58966.1"/>
    <property type="molecule type" value="Genomic_DNA"/>
</dbReference>
<evidence type="ECO:0000256" key="1">
    <source>
        <dbReference type="SAM" id="MobiDB-lite"/>
    </source>
</evidence>
<protein>
    <recommendedName>
        <fullName evidence="5">UrcA family protein</fullName>
    </recommendedName>
</protein>
<dbReference type="OrthoDB" id="8410948at2"/>
<evidence type="ECO:0000256" key="2">
    <source>
        <dbReference type="SAM" id="SignalP"/>
    </source>
</evidence>
<comment type="caution">
    <text evidence="3">The sequence shown here is derived from an EMBL/GenBank/DDBJ whole genome shotgun (WGS) entry which is preliminary data.</text>
</comment>
<feature type="chain" id="PRO_5021891859" description="UrcA family protein" evidence="2">
    <location>
        <begin position="23"/>
        <end position="105"/>
    </location>
</feature>
<sequence length="105" mass="11088">MRITATFLISAALATIASTALAVVTMDSAWGAPRIVAEVAPAVCSVEAAAYLEVSDLAHMYRDSGDVFADALYDLREQLLDCLATSGDMPEDGMSMPSRDDGRSI</sequence>
<evidence type="ECO:0000313" key="4">
    <source>
        <dbReference type="Proteomes" id="UP000320653"/>
    </source>
</evidence>
<dbReference type="RefSeq" id="WP_145632698.1">
    <property type="nucleotide sequence ID" value="NZ_VIWP01000001.1"/>
</dbReference>
<name>A0A561R8N1_9HYPH</name>